<sequence length="609" mass="67263">MATQTRNLFQHLPPPAECLALFIATLEIVPFGVMGLRNPSFFADGYGLPITSSSDASSASAKRSSAVREQDQQTKKALVAAIAARNIQNGILLATFGLLMTSKSHASALSTSDGWAYQEDAAAFARWRALGTASRRRRAIEYNNSHHSEHAQCSHPGHVHFKFQFTMSCEHTILQLDSSPFAELAGYEQPNTATRSAAEATSGRALKTAVSQPTQTYPAPLVLPHDELNYEPEYPPQSTRNWLNEEERNKVLPGAGRDTLYVVRVPEIEQCVSTMSDWTQPSDAEVEEDVIASPAAHLFVSYLKAFYHDMPVHQLDTPLKWTSWGAQPKSNKQRKRSSSLPKYVGLAHNDTCTRIRVRIPPDSAFPAQLNLEDILDTAIELLPDDAYALVLLVNHDIYENDNDDFCCGRAYGGSRVAVVQSARYNPLLDAKANIQRDHMWPLSHCKGFVDGLCAVEDVKAKAPSKKQKEASKEGAMRAAVDSAATYDAKLTQHEFQGLWFSRLARTVSHELGHCFGMDHCVYYACNMQGTSSMHEDVRQPPYLCPVCEAKIAHAIAGELRGGKSDEKEAWIGQRCDALKTFCGLLEEKGMGSAMWSGLDGWLGERMKGL</sequence>
<evidence type="ECO:0000313" key="7">
    <source>
        <dbReference type="EMBL" id="RAR06992.1"/>
    </source>
</evidence>
<accession>A0A364MYA9</accession>
<organism evidence="7 8">
    <name type="scientific">Stemphylium lycopersici</name>
    <name type="common">Tomato gray leaf spot disease fungus</name>
    <name type="synonym">Thyrospora lycopersici</name>
    <dbReference type="NCBI Taxonomy" id="183478"/>
    <lineage>
        <taxon>Eukaryota</taxon>
        <taxon>Fungi</taxon>
        <taxon>Dikarya</taxon>
        <taxon>Ascomycota</taxon>
        <taxon>Pezizomycotina</taxon>
        <taxon>Dothideomycetes</taxon>
        <taxon>Pleosporomycetidae</taxon>
        <taxon>Pleosporales</taxon>
        <taxon>Pleosporineae</taxon>
        <taxon>Pleosporaceae</taxon>
        <taxon>Stemphylium</taxon>
    </lineage>
</organism>
<dbReference type="PANTHER" id="PTHR15910">
    <property type="entry name" value="ARCHAEMETZINCIN"/>
    <property type="match status" value="1"/>
</dbReference>
<keyword evidence="3" id="KW-0479">Metal-binding</keyword>
<dbReference type="Pfam" id="PF07998">
    <property type="entry name" value="Peptidase_M54"/>
    <property type="match status" value="1"/>
</dbReference>
<dbReference type="InterPro" id="IPR024079">
    <property type="entry name" value="MetalloPept_cat_dom_sf"/>
</dbReference>
<dbReference type="AlphaFoldDB" id="A0A364MYA9"/>
<reference evidence="8" key="1">
    <citation type="submission" date="2018-05" db="EMBL/GenBank/DDBJ databases">
        <title>Draft genome sequence of Stemphylium lycopersici strain CIDEFI 213.</title>
        <authorList>
            <person name="Medina R."/>
            <person name="Franco M.E.E."/>
            <person name="Lucentini C.G."/>
            <person name="Saparrat M.C.N."/>
            <person name="Balatti P.A."/>
        </authorList>
    </citation>
    <scope>NUCLEOTIDE SEQUENCE [LARGE SCALE GENOMIC DNA]</scope>
    <source>
        <strain evidence="8">CIDEFI 213</strain>
    </source>
</reference>
<comment type="caution">
    <text evidence="7">The sequence shown here is derived from an EMBL/GenBank/DDBJ whole genome shotgun (WGS) entry which is preliminary data.</text>
</comment>
<dbReference type="GO" id="GO:0046872">
    <property type="term" value="F:metal ion binding"/>
    <property type="evidence" value="ECO:0007669"/>
    <property type="project" value="UniProtKB-KW"/>
</dbReference>
<dbReference type="CDD" id="cd11375">
    <property type="entry name" value="Peptidase_M54"/>
    <property type="match status" value="1"/>
</dbReference>
<dbReference type="Gene3D" id="3.40.390.10">
    <property type="entry name" value="Collagenase (Catalytic Domain)"/>
    <property type="match status" value="1"/>
</dbReference>
<keyword evidence="4" id="KW-0378">Hydrolase</keyword>
<dbReference type="SUPFAM" id="SSF55486">
    <property type="entry name" value="Metalloproteases ('zincins'), catalytic domain"/>
    <property type="match status" value="1"/>
</dbReference>
<dbReference type="EMBL" id="QGDH01000107">
    <property type="protein sequence ID" value="RAR06992.1"/>
    <property type="molecule type" value="Genomic_DNA"/>
</dbReference>
<evidence type="ECO:0000256" key="1">
    <source>
        <dbReference type="ARBA" id="ARBA00001947"/>
    </source>
</evidence>
<evidence type="ECO:0000256" key="4">
    <source>
        <dbReference type="ARBA" id="ARBA00022801"/>
    </source>
</evidence>
<gene>
    <name evidence="7" type="ORF">DDE83_006713</name>
</gene>
<keyword evidence="8" id="KW-1185">Reference proteome</keyword>
<keyword evidence="6" id="KW-0482">Metalloprotease</keyword>
<dbReference type="Pfam" id="PF14087">
    <property type="entry name" value="DUF4267"/>
    <property type="match status" value="1"/>
</dbReference>
<proteinExistence type="predicted"/>
<dbReference type="GO" id="GO:0008237">
    <property type="term" value="F:metallopeptidase activity"/>
    <property type="evidence" value="ECO:0007669"/>
    <property type="project" value="UniProtKB-KW"/>
</dbReference>
<dbReference type="InterPro" id="IPR012962">
    <property type="entry name" value="Pept_M54_archaemetzincn"/>
</dbReference>
<evidence type="ECO:0000256" key="5">
    <source>
        <dbReference type="ARBA" id="ARBA00022833"/>
    </source>
</evidence>
<evidence type="ECO:0000256" key="6">
    <source>
        <dbReference type="ARBA" id="ARBA00023049"/>
    </source>
</evidence>
<dbReference type="PANTHER" id="PTHR15910:SF1">
    <property type="entry name" value="ARCHAEMETZINCIN-2"/>
    <property type="match status" value="1"/>
</dbReference>
<evidence type="ECO:0000256" key="2">
    <source>
        <dbReference type="ARBA" id="ARBA00022670"/>
    </source>
</evidence>
<name>A0A364MYA9_STELY</name>
<keyword evidence="2" id="KW-0645">Protease</keyword>
<dbReference type="GO" id="GO:0006508">
    <property type="term" value="P:proteolysis"/>
    <property type="evidence" value="ECO:0007669"/>
    <property type="project" value="UniProtKB-KW"/>
</dbReference>
<dbReference type="Proteomes" id="UP000249619">
    <property type="component" value="Unassembled WGS sequence"/>
</dbReference>
<evidence type="ECO:0000313" key="8">
    <source>
        <dbReference type="Proteomes" id="UP000249619"/>
    </source>
</evidence>
<evidence type="ECO:0000256" key="3">
    <source>
        <dbReference type="ARBA" id="ARBA00022723"/>
    </source>
</evidence>
<comment type="cofactor">
    <cofactor evidence="1">
        <name>Zn(2+)</name>
        <dbReference type="ChEBI" id="CHEBI:29105"/>
    </cofactor>
</comment>
<dbReference type="InterPro" id="IPR025363">
    <property type="entry name" value="DUF4267"/>
</dbReference>
<protein>
    <submittedName>
        <fullName evidence="7">Zinc ion binding</fullName>
    </submittedName>
</protein>
<keyword evidence="5" id="KW-0862">Zinc</keyword>